<dbReference type="AlphaFoldDB" id="B7KIY2"/>
<dbReference type="KEGG" id="cyc:PCC7424_2397"/>
<proteinExistence type="predicted"/>
<accession>B7KIY2</accession>
<sequence length="58" mass="6704">MARDPSPYKSYINRVFMYCDENHNASLSESCQNKEVTFDKVSLKVLSMKILGKARDED</sequence>
<reference evidence="2" key="1">
    <citation type="journal article" date="2011" name="MBio">
        <title>Novel metabolic attributes of the genus Cyanothece, comprising a group of unicellular nitrogen-fixing Cyanobacteria.</title>
        <authorList>
            <person name="Bandyopadhyay A."/>
            <person name="Elvitigala T."/>
            <person name="Welsh E."/>
            <person name="Stockel J."/>
            <person name="Liberton M."/>
            <person name="Min H."/>
            <person name="Sherman L.A."/>
            <person name="Pakrasi H.B."/>
        </authorList>
    </citation>
    <scope>NUCLEOTIDE SEQUENCE [LARGE SCALE GENOMIC DNA]</scope>
    <source>
        <strain evidence="2">PCC 7424</strain>
    </source>
</reference>
<organism evidence="1 2">
    <name type="scientific">Gloeothece citriformis (strain PCC 7424)</name>
    <name type="common">Cyanothece sp. (strain PCC 7424)</name>
    <dbReference type="NCBI Taxonomy" id="65393"/>
    <lineage>
        <taxon>Bacteria</taxon>
        <taxon>Bacillati</taxon>
        <taxon>Cyanobacteriota</taxon>
        <taxon>Cyanophyceae</taxon>
        <taxon>Oscillatoriophycideae</taxon>
        <taxon>Chroococcales</taxon>
        <taxon>Aphanothecaceae</taxon>
        <taxon>Gloeothece</taxon>
        <taxon>Gloeothece citriformis</taxon>
    </lineage>
</organism>
<name>B7KIY2_GLOC7</name>
<dbReference type="HOGENOM" id="CLU_2971863_0_0_3"/>
<dbReference type="EMBL" id="CP001291">
    <property type="protein sequence ID" value="ACK70818.1"/>
    <property type="molecule type" value="Genomic_DNA"/>
</dbReference>
<protein>
    <submittedName>
        <fullName evidence="1">Uncharacterized protein</fullName>
    </submittedName>
</protein>
<keyword evidence="2" id="KW-1185">Reference proteome</keyword>
<evidence type="ECO:0000313" key="1">
    <source>
        <dbReference type="EMBL" id="ACK70818.1"/>
    </source>
</evidence>
<gene>
    <name evidence="1" type="ordered locus">PCC7424_2397</name>
</gene>
<dbReference type="Proteomes" id="UP000002384">
    <property type="component" value="Chromosome"/>
</dbReference>
<evidence type="ECO:0000313" key="2">
    <source>
        <dbReference type="Proteomes" id="UP000002384"/>
    </source>
</evidence>